<evidence type="ECO:0000256" key="5">
    <source>
        <dbReference type="ARBA" id="ARBA00022481"/>
    </source>
</evidence>
<reference evidence="13" key="1">
    <citation type="journal article" date="2019" name="Int. J. Syst. Evol. Microbiol.">
        <title>The Global Catalogue of Microorganisms (GCM) 10K type strain sequencing project: providing services to taxonomists for standard genome sequencing and annotation.</title>
        <authorList>
            <consortium name="The Broad Institute Genomics Platform"/>
            <consortium name="The Broad Institute Genome Sequencing Center for Infectious Disease"/>
            <person name="Wu L."/>
            <person name="Ma J."/>
        </authorList>
    </citation>
    <scope>NUCLEOTIDE SEQUENCE [LARGE SCALE GENOMIC DNA]</scope>
    <source>
        <strain evidence="13">CGMCC 4.1469</strain>
    </source>
</reference>
<evidence type="ECO:0000313" key="12">
    <source>
        <dbReference type="EMBL" id="MFC5456000.1"/>
    </source>
</evidence>
<keyword evidence="7 10" id="KW-0812">Transmembrane</keyword>
<dbReference type="InterPro" id="IPR013545">
    <property type="entry name" value="T2SS_protein-GspG_C"/>
</dbReference>
<dbReference type="EMBL" id="JBHSMQ010000004">
    <property type="protein sequence ID" value="MFC5456000.1"/>
    <property type="molecule type" value="Genomic_DNA"/>
</dbReference>
<dbReference type="InterPro" id="IPR000983">
    <property type="entry name" value="Bac_GSPG_pilin"/>
</dbReference>
<evidence type="ECO:0000259" key="11">
    <source>
        <dbReference type="Pfam" id="PF08334"/>
    </source>
</evidence>
<dbReference type="PANTHER" id="PTHR30093:SF44">
    <property type="entry name" value="TYPE II SECRETION SYSTEM CORE PROTEIN G"/>
    <property type="match status" value="1"/>
</dbReference>
<dbReference type="InterPro" id="IPR012902">
    <property type="entry name" value="N_methyl_site"/>
</dbReference>
<evidence type="ECO:0000256" key="8">
    <source>
        <dbReference type="ARBA" id="ARBA00022989"/>
    </source>
</evidence>
<comment type="caution">
    <text evidence="12">The sequence shown here is derived from an EMBL/GenBank/DDBJ whole genome shotgun (WGS) entry which is preliminary data.</text>
</comment>
<keyword evidence="4" id="KW-1003">Cell membrane</keyword>
<evidence type="ECO:0000256" key="3">
    <source>
        <dbReference type="ARBA" id="ARBA00020042"/>
    </source>
</evidence>
<evidence type="ECO:0000256" key="2">
    <source>
        <dbReference type="ARBA" id="ARBA00009984"/>
    </source>
</evidence>
<keyword evidence="8 10" id="KW-1133">Transmembrane helix</keyword>
<proteinExistence type="inferred from homology"/>
<gene>
    <name evidence="12" type="primary">gspG</name>
    <name evidence="12" type="ORF">ACFQDI_14145</name>
</gene>
<keyword evidence="6" id="KW-0997">Cell inner membrane</keyword>
<dbReference type="SUPFAM" id="SSF54523">
    <property type="entry name" value="Pili subunits"/>
    <property type="match status" value="1"/>
</dbReference>
<evidence type="ECO:0000313" key="13">
    <source>
        <dbReference type="Proteomes" id="UP001596052"/>
    </source>
</evidence>
<feature type="domain" description="Type II secretion system protein GspG C-terminal" evidence="11">
    <location>
        <begin position="37"/>
        <end position="141"/>
    </location>
</feature>
<keyword evidence="5" id="KW-0488">Methylation</keyword>
<comment type="similarity">
    <text evidence="2">Belongs to the GSP G family.</text>
</comment>
<evidence type="ECO:0000256" key="6">
    <source>
        <dbReference type="ARBA" id="ARBA00022519"/>
    </source>
</evidence>
<dbReference type="PRINTS" id="PR00813">
    <property type="entry name" value="BCTERIALGSPG"/>
</dbReference>
<accession>A0ABW0KRN1</accession>
<evidence type="ECO:0000256" key="1">
    <source>
        <dbReference type="ARBA" id="ARBA00004377"/>
    </source>
</evidence>
<dbReference type="InterPro" id="IPR010054">
    <property type="entry name" value="Type2_sec_GspG"/>
</dbReference>
<dbReference type="NCBIfam" id="TIGR01710">
    <property type="entry name" value="typeII_sec_gspG"/>
    <property type="match status" value="1"/>
</dbReference>
<keyword evidence="13" id="KW-1185">Reference proteome</keyword>
<dbReference type="Proteomes" id="UP001596052">
    <property type="component" value="Unassembled WGS sequence"/>
</dbReference>
<dbReference type="Pfam" id="PF07963">
    <property type="entry name" value="N_methyl"/>
    <property type="match status" value="1"/>
</dbReference>
<evidence type="ECO:0000256" key="9">
    <source>
        <dbReference type="ARBA" id="ARBA00023136"/>
    </source>
</evidence>
<evidence type="ECO:0000256" key="7">
    <source>
        <dbReference type="ARBA" id="ARBA00022692"/>
    </source>
</evidence>
<name>A0ABW0KRN1_9BACT</name>
<dbReference type="Gene3D" id="3.30.700.10">
    <property type="entry name" value="Glycoprotein, Type 4 Pilin"/>
    <property type="match status" value="1"/>
</dbReference>
<comment type="subcellular location">
    <subcellularLocation>
        <location evidence="1">Cell inner membrane</location>
        <topology evidence="1">Single-pass membrane protein</topology>
    </subcellularLocation>
</comment>
<dbReference type="Pfam" id="PF08334">
    <property type="entry name" value="T2SSG"/>
    <property type="match status" value="1"/>
</dbReference>
<evidence type="ECO:0000256" key="4">
    <source>
        <dbReference type="ARBA" id="ARBA00022475"/>
    </source>
</evidence>
<feature type="transmembrane region" description="Helical" evidence="10">
    <location>
        <begin position="12"/>
        <end position="35"/>
    </location>
</feature>
<organism evidence="12 13">
    <name type="scientific">Prosthecobacter fluviatilis</name>
    <dbReference type="NCBI Taxonomy" id="445931"/>
    <lineage>
        <taxon>Bacteria</taxon>
        <taxon>Pseudomonadati</taxon>
        <taxon>Verrucomicrobiota</taxon>
        <taxon>Verrucomicrobiia</taxon>
        <taxon>Verrucomicrobiales</taxon>
        <taxon>Verrucomicrobiaceae</taxon>
        <taxon>Prosthecobacter</taxon>
    </lineage>
</organism>
<dbReference type="PANTHER" id="PTHR30093">
    <property type="entry name" value="GENERAL SECRETION PATHWAY PROTEIN G"/>
    <property type="match status" value="1"/>
</dbReference>
<dbReference type="NCBIfam" id="TIGR02532">
    <property type="entry name" value="IV_pilin_GFxxxE"/>
    <property type="match status" value="1"/>
</dbReference>
<sequence>MKHLRSSSKNGFTLLEMMVVLLIIALILGTVAFMVQGIQGDAEHVTAGAKIKGLESALTSYKINNLTYPTQEQGLDALVTRPTAEPKPRRWTQQLKPDALTDPWGRKMVYRNPGKHNASGYDVLSLGADGLENTEDDIGNW</sequence>
<dbReference type="RefSeq" id="WP_377167770.1">
    <property type="nucleotide sequence ID" value="NZ_JBHSMQ010000004.1"/>
</dbReference>
<protein>
    <recommendedName>
        <fullName evidence="3">Type II secretion system core protein G</fullName>
    </recommendedName>
</protein>
<keyword evidence="9 10" id="KW-0472">Membrane</keyword>
<dbReference type="InterPro" id="IPR045584">
    <property type="entry name" value="Pilin-like"/>
</dbReference>
<evidence type="ECO:0000256" key="10">
    <source>
        <dbReference type="SAM" id="Phobius"/>
    </source>
</evidence>